<feature type="domain" description="Fork-head" evidence="14">
    <location>
        <begin position="210"/>
        <end position="303"/>
    </location>
</feature>
<dbReference type="SUPFAM" id="SSF46785">
    <property type="entry name" value="Winged helix' DNA-binding domain"/>
    <property type="match status" value="1"/>
</dbReference>
<evidence type="ECO:0000256" key="2">
    <source>
        <dbReference type="ARBA" id="ARBA00004496"/>
    </source>
</evidence>
<keyword evidence="16" id="KW-1185">Reference proteome</keyword>
<evidence type="ECO:0000313" key="15">
    <source>
        <dbReference type="EMBL" id="MFH4974261.1"/>
    </source>
</evidence>
<dbReference type="GO" id="GO:0034599">
    <property type="term" value="P:cellular response to oxidative stress"/>
    <property type="evidence" value="ECO:0007669"/>
    <property type="project" value="UniProtKB-ARBA"/>
</dbReference>
<dbReference type="Proteomes" id="UP001608902">
    <property type="component" value="Unassembled WGS sequence"/>
</dbReference>
<keyword evidence="5" id="KW-0597">Phosphoprotein</keyword>
<dbReference type="GO" id="GO:0001228">
    <property type="term" value="F:DNA-binding transcription activator activity, RNA polymerase II-specific"/>
    <property type="evidence" value="ECO:0007669"/>
    <property type="project" value="UniProtKB-ARBA"/>
</dbReference>
<dbReference type="PROSITE" id="PS50039">
    <property type="entry name" value="FORK_HEAD_3"/>
    <property type="match status" value="1"/>
</dbReference>
<dbReference type="FunFam" id="1.10.10.10:FF:000032">
    <property type="entry name" value="Forkhead box protein O4"/>
    <property type="match status" value="1"/>
</dbReference>
<evidence type="ECO:0000256" key="12">
    <source>
        <dbReference type="PROSITE-ProRule" id="PRU00089"/>
    </source>
</evidence>
<dbReference type="InterPro" id="IPR001766">
    <property type="entry name" value="Fork_head_dom"/>
</dbReference>
<dbReference type="AlphaFoldDB" id="A0ABD6EA20"/>
<dbReference type="InterPro" id="IPR036388">
    <property type="entry name" value="WH-like_DNA-bd_sf"/>
</dbReference>
<evidence type="ECO:0000256" key="11">
    <source>
        <dbReference type="ARBA" id="ARBA00039893"/>
    </source>
</evidence>
<proteinExistence type="predicted"/>
<dbReference type="Gene3D" id="1.10.10.10">
    <property type="entry name" value="Winged helix-like DNA-binding domain superfamily/Winged helix DNA-binding domain"/>
    <property type="match status" value="1"/>
</dbReference>
<dbReference type="GO" id="GO:0008286">
    <property type="term" value="P:insulin receptor signaling pathway"/>
    <property type="evidence" value="ECO:0007669"/>
    <property type="project" value="UniProtKB-ARBA"/>
</dbReference>
<feature type="compositionally biased region" description="Polar residues" evidence="13">
    <location>
        <begin position="23"/>
        <end position="40"/>
    </location>
</feature>
<dbReference type="GO" id="GO:0050778">
    <property type="term" value="P:positive regulation of immune response"/>
    <property type="evidence" value="ECO:0007669"/>
    <property type="project" value="UniProtKB-ARBA"/>
</dbReference>
<evidence type="ECO:0000313" key="16">
    <source>
        <dbReference type="Proteomes" id="UP001608902"/>
    </source>
</evidence>
<dbReference type="Pfam" id="PF00250">
    <property type="entry name" value="Forkhead"/>
    <property type="match status" value="1"/>
</dbReference>
<evidence type="ECO:0000256" key="3">
    <source>
        <dbReference type="ARBA" id="ARBA00022473"/>
    </source>
</evidence>
<dbReference type="SMART" id="SM00339">
    <property type="entry name" value="FH"/>
    <property type="match status" value="1"/>
</dbReference>
<dbReference type="CDD" id="cd20032">
    <property type="entry name" value="FH_FOXO"/>
    <property type="match status" value="1"/>
</dbReference>
<dbReference type="GO" id="GO:0008340">
    <property type="term" value="P:determination of adult lifespan"/>
    <property type="evidence" value="ECO:0007669"/>
    <property type="project" value="UniProtKB-ARBA"/>
</dbReference>
<feature type="compositionally biased region" description="Low complexity" evidence="13">
    <location>
        <begin position="376"/>
        <end position="390"/>
    </location>
</feature>
<keyword evidence="6" id="KW-0341">Growth regulation</keyword>
<evidence type="ECO:0000256" key="8">
    <source>
        <dbReference type="ARBA" id="ARBA00023125"/>
    </source>
</evidence>
<feature type="compositionally biased region" description="Low complexity" evidence="13">
    <location>
        <begin position="184"/>
        <end position="202"/>
    </location>
</feature>
<comment type="caution">
    <text evidence="15">The sequence shown here is derived from an EMBL/GenBank/DDBJ whole genome shotgun (WGS) entry which is preliminary data.</text>
</comment>
<reference evidence="15 16" key="1">
    <citation type="submission" date="2024-08" db="EMBL/GenBank/DDBJ databases">
        <title>Gnathostoma spinigerum genome.</title>
        <authorList>
            <person name="Gonzalez-Bertolin B."/>
            <person name="Monzon S."/>
            <person name="Zaballos A."/>
            <person name="Jimenez P."/>
            <person name="Dekumyoy P."/>
            <person name="Varona S."/>
            <person name="Cuesta I."/>
            <person name="Sumanam S."/>
            <person name="Adisakwattana P."/>
            <person name="Gasser R.B."/>
            <person name="Hernandez-Gonzalez A."/>
            <person name="Young N.D."/>
            <person name="Perteguer M.J."/>
        </authorList>
    </citation>
    <scope>NUCLEOTIDE SEQUENCE [LARGE SCALE GENOMIC DNA]</scope>
    <source>
        <strain evidence="15">AL3</strain>
        <tissue evidence="15">Liver</tissue>
    </source>
</reference>
<evidence type="ECO:0000256" key="7">
    <source>
        <dbReference type="ARBA" id="ARBA00023015"/>
    </source>
</evidence>
<evidence type="ECO:0000256" key="1">
    <source>
        <dbReference type="ARBA" id="ARBA00004123"/>
    </source>
</evidence>
<feature type="region of interest" description="Disordered" evidence="13">
    <location>
        <begin position="1"/>
        <end position="40"/>
    </location>
</feature>
<evidence type="ECO:0000256" key="13">
    <source>
        <dbReference type="SAM" id="MobiDB-lite"/>
    </source>
</evidence>
<evidence type="ECO:0000259" key="14">
    <source>
        <dbReference type="PROSITE" id="PS50039"/>
    </source>
</evidence>
<dbReference type="PANTHER" id="PTHR45767">
    <property type="entry name" value="FORKHEAD BOX PROTEIN O"/>
    <property type="match status" value="1"/>
</dbReference>
<keyword evidence="7" id="KW-0805">Transcription regulation</keyword>
<evidence type="ECO:0000256" key="10">
    <source>
        <dbReference type="ARBA" id="ARBA00023242"/>
    </source>
</evidence>
<feature type="region of interest" description="Disordered" evidence="13">
    <location>
        <begin position="373"/>
        <end position="392"/>
    </location>
</feature>
<dbReference type="GO" id="GO:0009896">
    <property type="term" value="P:positive regulation of catabolic process"/>
    <property type="evidence" value="ECO:0007669"/>
    <property type="project" value="UniProtKB-ARBA"/>
</dbReference>
<dbReference type="InterPro" id="IPR036390">
    <property type="entry name" value="WH_DNA-bd_sf"/>
</dbReference>
<evidence type="ECO:0000256" key="4">
    <source>
        <dbReference type="ARBA" id="ARBA00022490"/>
    </source>
</evidence>
<keyword evidence="4" id="KW-0963">Cytoplasm</keyword>
<comment type="subcellular location">
    <subcellularLocation>
        <location evidence="2">Cytoplasm</location>
    </subcellularLocation>
    <subcellularLocation>
        <location evidence="1 12">Nucleus</location>
    </subcellularLocation>
</comment>
<keyword evidence="3" id="KW-0217">Developmental protein</keyword>
<feature type="region of interest" description="Disordered" evidence="13">
    <location>
        <begin position="287"/>
        <end position="311"/>
    </location>
</feature>
<dbReference type="InterPro" id="IPR030456">
    <property type="entry name" value="TF_fork_head_CS_2"/>
</dbReference>
<dbReference type="GO" id="GO:0003677">
    <property type="term" value="F:DNA binding"/>
    <property type="evidence" value="ECO:0007669"/>
    <property type="project" value="UniProtKB-UniRule"/>
</dbReference>
<name>A0ABD6EA20_9BILA</name>
<dbReference type="GO" id="GO:0005737">
    <property type="term" value="C:cytoplasm"/>
    <property type="evidence" value="ECO:0007669"/>
    <property type="project" value="UniProtKB-SubCell"/>
</dbReference>
<protein>
    <recommendedName>
        <fullName evidence="11">Forkhead box protein O</fullName>
    </recommendedName>
</protein>
<feature type="compositionally biased region" description="Low complexity" evidence="13">
    <location>
        <begin position="9"/>
        <end position="22"/>
    </location>
</feature>
<feature type="region of interest" description="Disordered" evidence="13">
    <location>
        <begin position="173"/>
        <end position="205"/>
    </location>
</feature>
<dbReference type="PANTHER" id="PTHR45767:SF2">
    <property type="entry name" value="FORKHEAD BOX PROTEIN O"/>
    <property type="match status" value="1"/>
</dbReference>
<dbReference type="GO" id="GO:0005634">
    <property type="term" value="C:nucleus"/>
    <property type="evidence" value="ECO:0007669"/>
    <property type="project" value="UniProtKB-SubCell"/>
</dbReference>
<keyword evidence="9" id="KW-0804">Transcription</keyword>
<dbReference type="GO" id="GO:0010883">
    <property type="term" value="P:regulation of lipid storage"/>
    <property type="evidence" value="ECO:0007669"/>
    <property type="project" value="UniProtKB-ARBA"/>
</dbReference>
<accession>A0ABD6EA20</accession>
<dbReference type="PRINTS" id="PR00053">
    <property type="entry name" value="FORKHEAD"/>
</dbReference>
<evidence type="ECO:0000256" key="6">
    <source>
        <dbReference type="ARBA" id="ARBA00022604"/>
    </source>
</evidence>
<sequence length="595" mass="64175">MLSSVEMTSSSGPSRSPSEQPSLFVSSGIPTTSSRMATDSCAQIKTESCLQVKHQNADVRQSPNISGDPTNVALPSFGLSAEGSPTRELAPADLEDLSPVSRDRCNTWPLRRPQLESNSQTSPIVNEPIPEESNDFLDSSGNINNGHTTEVLMCSSEKADSFSSSLSSPVTCGIGSNQFPPSNAGSDTSDAGGSGTIGSSKKSTTRRNAWGNMSYADLITQAIISSPEKRLTLSQVYEWMVQNVPYFRDKGDSNSSAGWKNSIRHNLSLHSRFMRIQNEGAGKSSWWVINPDAKPGRNPRRQRSATLETSTKAAIEKKRRGARKKVLEMRTAGAPIHSVSSSVVGSQASIVGHEQFGENDESAGSFEPIFRSRTQSNLSVPGSSSRVSPSAGGDQFEDFDFPPFVEASTMPHDILDRTNEMNLDPNEGPSYQRGLVPSLLTNSGSTNHPASLLQQMKQEPMPSGIKIEMNGVQPPPSYHELNAVRGVSQLQNPLLRTHLINNRSPTNLAYTNGLYSASSALPNWMGTGGSASLLSGFHPTISCSAQQTMGPTALPMDLENLTLPEQPLMEFDNMEAVLRHELSQSASNQLSFDNI</sequence>
<keyword evidence="10 12" id="KW-0539">Nucleus</keyword>
<keyword evidence="8 12" id="KW-0238">DNA-binding</keyword>
<feature type="DNA-binding region" description="Fork-head" evidence="12">
    <location>
        <begin position="210"/>
        <end position="303"/>
    </location>
</feature>
<gene>
    <name evidence="15" type="ORF">AB6A40_000970</name>
</gene>
<feature type="compositionally biased region" description="Polar residues" evidence="13">
    <location>
        <begin position="173"/>
        <end position="183"/>
    </location>
</feature>
<dbReference type="GO" id="GO:0040015">
    <property type="term" value="P:negative regulation of multicellular organism growth"/>
    <property type="evidence" value="ECO:0007669"/>
    <property type="project" value="UniProtKB-ARBA"/>
</dbReference>
<evidence type="ECO:0000256" key="5">
    <source>
        <dbReference type="ARBA" id="ARBA00022553"/>
    </source>
</evidence>
<dbReference type="EMBL" id="JBGFUD010000320">
    <property type="protein sequence ID" value="MFH4974261.1"/>
    <property type="molecule type" value="Genomic_DNA"/>
</dbReference>
<evidence type="ECO:0000256" key="9">
    <source>
        <dbReference type="ARBA" id="ARBA00023163"/>
    </source>
</evidence>
<dbReference type="PROSITE" id="PS00658">
    <property type="entry name" value="FORK_HEAD_2"/>
    <property type="match status" value="1"/>
</dbReference>
<dbReference type="GO" id="GO:0031349">
    <property type="term" value="P:positive regulation of defense response"/>
    <property type="evidence" value="ECO:0007669"/>
    <property type="project" value="UniProtKB-ARBA"/>
</dbReference>
<organism evidence="15 16">
    <name type="scientific">Gnathostoma spinigerum</name>
    <dbReference type="NCBI Taxonomy" id="75299"/>
    <lineage>
        <taxon>Eukaryota</taxon>
        <taxon>Metazoa</taxon>
        <taxon>Ecdysozoa</taxon>
        <taxon>Nematoda</taxon>
        <taxon>Chromadorea</taxon>
        <taxon>Rhabditida</taxon>
        <taxon>Spirurina</taxon>
        <taxon>Gnathostomatomorpha</taxon>
        <taxon>Gnathostomatoidea</taxon>
        <taxon>Gnathostomatidae</taxon>
        <taxon>Gnathostoma</taxon>
    </lineage>
</organism>
<dbReference type="GO" id="GO:0042594">
    <property type="term" value="P:response to starvation"/>
    <property type="evidence" value="ECO:0007669"/>
    <property type="project" value="UniProtKB-ARBA"/>
</dbReference>